<keyword evidence="3" id="KW-1185">Reference proteome</keyword>
<name>A0ABS4K5W0_9CLOT</name>
<gene>
    <name evidence="2" type="ORF">J2Z44_003000</name>
</gene>
<reference evidence="2 3" key="1">
    <citation type="submission" date="2021-03" db="EMBL/GenBank/DDBJ databases">
        <title>Genomic Encyclopedia of Type Strains, Phase IV (KMG-IV): sequencing the most valuable type-strain genomes for metagenomic binning, comparative biology and taxonomic classification.</title>
        <authorList>
            <person name="Goeker M."/>
        </authorList>
    </citation>
    <scope>NUCLEOTIDE SEQUENCE [LARGE SCALE GENOMIC DNA]</scope>
    <source>
        <strain evidence="2 3">DSM 28650</strain>
    </source>
</reference>
<dbReference type="EMBL" id="JAGGLL010000024">
    <property type="protein sequence ID" value="MBP2023165.1"/>
    <property type="molecule type" value="Genomic_DNA"/>
</dbReference>
<dbReference type="Proteomes" id="UP001519308">
    <property type="component" value="Unassembled WGS sequence"/>
</dbReference>
<sequence length="108" mass="11861">MATEAISKIKEAENTAAAILEKAIESSKSVIKNAEIQGESQYDSLVNKAEEEAKTIKENATLEGRVKTEPIIRLGDEQISKIINIDQDKFNSAVNLVIERIVNFNGNS</sequence>
<accession>A0ABS4K5W0</accession>
<organism evidence="2 3">
    <name type="scientific">Clostridium punense</name>
    <dbReference type="NCBI Taxonomy" id="1054297"/>
    <lineage>
        <taxon>Bacteria</taxon>
        <taxon>Bacillati</taxon>
        <taxon>Bacillota</taxon>
        <taxon>Clostridia</taxon>
        <taxon>Eubacteriales</taxon>
        <taxon>Clostridiaceae</taxon>
        <taxon>Clostridium</taxon>
    </lineage>
</organism>
<evidence type="ECO:0000256" key="1">
    <source>
        <dbReference type="SAM" id="Coils"/>
    </source>
</evidence>
<dbReference type="RefSeq" id="WP_021284963.1">
    <property type="nucleotide sequence ID" value="NZ_JAGGLL010000024.1"/>
</dbReference>
<evidence type="ECO:0000313" key="3">
    <source>
        <dbReference type="Proteomes" id="UP001519308"/>
    </source>
</evidence>
<dbReference type="Gene3D" id="1.20.5.2950">
    <property type="match status" value="1"/>
</dbReference>
<keyword evidence="1" id="KW-0175">Coiled coil</keyword>
<protein>
    <submittedName>
        <fullName evidence="2">V/A-type H+-transporting ATPase subunit G/H</fullName>
    </submittedName>
</protein>
<comment type="caution">
    <text evidence="2">The sequence shown here is derived from an EMBL/GenBank/DDBJ whole genome shotgun (WGS) entry which is preliminary data.</text>
</comment>
<feature type="coiled-coil region" evidence="1">
    <location>
        <begin position="2"/>
        <end position="37"/>
    </location>
</feature>
<evidence type="ECO:0000313" key="2">
    <source>
        <dbReference type="EMBL" id="MBP2023165.1"/>
    </source>
</evidence>
<proteinExistence type="predicted"/>